<dbReference type="EC" id="3.6.4.13" evidence="5"/>
<comment type="domain">
    <text evidence="5">The Q motif is unique to and characteristic of the DEAD box family of RNA helicases and controls ATP binding and hydrolysis.</text>
</comment>
<dbReference type="EMBL" id="JANBOH010000130">
    <property type="protein sequence ID" value="KAJ1644998.1"/>
    <property type="molecule type" value="Genomic_DNA"/>
</dbReference>
<feature type="region of interest" description="Disordered" evidence="6">
    <location>
        <begin position="192"/>
        <end position="213"/>
    </location>
</feature>
<comment type="catalytic activity">
    <reaction evidence="5">
        <text>ATP + H2O = ADP + phosphate + H(+)</text>
        <dbReference type="Rhea" id="RHEA:13065"/>
        <dbReference type="ChEBI" id="CHEBI:15377"/>
        <dbReference type="ChEBI" id="CHEBI:15378"/>
        <dbReference type="ChEBI" id="CHEBI:30616"/>
        <dbReference type="ChEBI" id="CHEBI:43474"/>
        <dbReference type="ChEBI" id="CHEBI:456216"/>
        <dbReference type="EC" id="3.6.4.13"/>
    </reaction>
</comment>
<dbReference type="PANTHER" id="PTHR24031">
    <property type="entry name" value="RNA HELICASE"/>
    <property type="match status" value="1"/>
</dbReference>
<evidence type="ECO:0000256" key="1">
    <source>
        <dbReference type="ARBA" id="ARBA00022741"/>
    </source>
</evidence>
<evidence type="ECO:0000256" key="2">
    <source>
        <dbReference type="ARBA" id="ARBA00022801"/>
    </source>
</evidence>
<keyword evidence="2 5" id="KW-0378">Hydrolase</keyword>
<dbReference type="InterPro" id="IPR027417">
    <property type="entry name" value="P-loop_NTPase"/>
</dbReference>
<gene>
    <name evidence="9" type="ORF">LPJ64_003379</name>
</gene>
<proteinExistence type="inferred from homology"/>
<keyword evidence="5" id="KW-0347">Helicase</keyword>
<dbReference type="PROSITE" id="PS51192">
    <property type="entry name" value="HELICASE_ATP_BIND_1"/>
    <property type="match status" value="1"/>
</dbReference>
<dbReference type="SMART" id="SM00487">
    <property type="entry name" value="DEXDc"/>
    <property type="match status" value="1"/>
</dbReference>
<dbReference type="GO" id="GO:0005524">
    <property type="term" value="F:ATP binding"/>
    <property type="evidence" value="ECO:0007669"/>
    <property type="project" value="UniProtKB-UniRule"/>
</dbReference>
<dbReference type="SUPFAM" id="SSF52540">
    <property type="entry name" value="P-loop containing nucleoside triphosphate hydrolases"/>
    <property type="match status" value="1"/>
</dbReference>
<comment type="caution">
    <text evidence="9">The sequence shown here is derived from an EMBL/GenBank/DDBJ whole genome shotgun (WGS) entry which is preliminary data.</text>
</comment>
<feature type="compositionally biased region" description="Basic and acidic residues" evidence="6">
    <location>
        <begin position="192"/>
        <end position="203"/>
    </location>
</feature>
<dbReference type="Proteomes" id="UP001145021">
    <property type="component" value="Unassembled WGS sequence"/>
</dbReference>
<dbReference type="PROSITE" id="PS51194">
    <property type="entry name" value="HELICASE_CTER"/>
    <property type="match status" value="1"/>
</dbReference>
<keyword evidence="1 5" id="KW-0547">Nucleotide-binding</keyword>
<sequence>MLSRRNNILVRQTTGTGKTLGLVIALLSYSLQPSSNTAVLVVPNRELALQIEGWADKLLQRAYPEIKPRYRVLQRFVSGSPYESEQKRVLKRHGLPKIVVGTPRCLLEMAPVFDDVLVDTVVVDEIDAVLKLPGKYASTKQVLLRKEKPAPGQLFIEHLLGIDTGMINQREIIEGRGMQQVRLKKVRLDRSKIKKKDEAKEENGGGGGGGSVVVRELGRRREVQLVVSSATANHRLRNLIGARQWVSKPLVVLRDTEAIGMPSDTQHFCLVIDNEESIRNIAPRIVSDDENHQDDLVVSSYARYQERKKQADKQNPWVSDVMRRSSEQQATVMQLMAEVASNVLQAIQPRGTTILFVRSDANSRQFADVLRSYGVVARDIMTRYSDQPADGGEEAGIVYLATEEAARGIDIPDTELVLILDVPKSISSYVHLSGRTGRFGRTGKVLTVVPVGRHGWYESKMQAIFGSLQITPQNAPFVE</sequence>
<protein>
    <recommendedName>
        <fullName evidence="5">ATP-dependent RNA helicase</fullName>
        <ecNumber evidence="5">3.6.4.13</ecNumber>
    </recommendedName>
</protein>
<dbReference type="GO" id="GO:0003723">
    <property type="term" value="F:RNA binding"/>
    <property type="evidence" value="ECO:0007669"/>
    <property type="project" value="UniProtKB-UniRule"/>
</dbReference>
<name>A0A9W7XL90_9FUNG</name>
<evidence type="ECO:0000259" key="8">
    <source>
        <dbReference type="PROSITE" id="PS51194"/>
    </source>
</evidence>
<accession>A0A9W7XL90</accession>
<evidence type="ECO:0000256" key="4">
    <source>
        <dbReference type="ARBA" id="ARBA00022884"/>
    </source>
</evidence>
<reference evidence="9" key="1">
    <citation type="submission" date="2022-07" db="EMBL/GenBank/DDBJ databases">
        <title>Phylogenomic reconstructions and comparative analyses of Kickxellomycotina fungi.</title>
        <authorList>
            <person name="Reynolds N.K."/>
            <person name="Stajich J.E."/>
            <person name="Barry K."/>
            <person name="Grigoriev I.V."/>
            <person name="Crous P."/>
            <person name="Smith M.E."/>
        </authorList>
    </citation>
    <scope>NUCLEOTIDE SEQUENCE</scope>
    <source>
        <strain evidence="9">NBRC 105413</strain>
    </source>
</reference>
<dbReference type="InterPro" id="IPR011545">
    <property type="entry name" value="DEAD/DEAH_box_helicase_dom"/>
</dbReference>
<feature type="domain" description="Helicase ATP-binding" evidence="7">
    <location>
        <begin position="1"/>
        <end position="250"/>
    </location>
</feature>
<dbReference type="Gene3D" id="3.40.50.300">
    <property type="entry name" value="P-loop containing nucleotide triphosphate hydrolases"/>
    <property type="match status" value="2"/>
</dbReference>
<comment type="similarity">
    <text evidence="5">Belongs to the DEAD box helicase family.</text>
</comment>
<dbReference type="GO" id="GO:0003724">
    <property type="term" value="F:RNA helicase activity"/>
    <property type="evidence" value="ECO:0007669"/>
    <property type="project" value="UniProtKB-EC"/>
</dbReference>
<keyword evidence="10" id="KW-1185">Reference proteome</keyword>
<dbReference type="AlphaFoldDB" id="A0A9W7XL90"/>
<organism evidence="9 10">
    <name type="scientific">Coemansia asiatica</name>
    <dbReference type="NCBI Taxonomy" id="1052880"/>
    <lineage>
        <taxon>Eukaryota</taxon>
        <taxon>Fungi</taxon>
        <taxon>Fungi incertae sedis</taxon>
        <taxon>Zoopagomycota</taxon>
        <taxon>Kickxellomycotina</taxon>
        <taxon>Kickxellomycetes</taxon>
        <taxon>Kickxellales</taxon>
        <taxon>Kickxellaceae</taxon>
        <taxon>Coemansia</taxon>
    </lineage>
</organism>
<evidence type="ECO:0000256" key="3">
    <source>
        <dbReference type="ARBA" id="ARBA00022840"/>
    </source>
</evidence>
<keyword evidence="4 5" id="KW-0694">RNA-binding</keyword>
<dbReference type="Pfam" id="PF00271">
    <property type="entry name" value="Helicase_C"/>
    <property type="match status" value="1"/>
</dbReference>
<dbReference type="InterPro" id="IPR014001">
    <property type="entry name" value="Helicase_ATP-bd"/>
</dbReference>
<keyword evidence="3 5" id="KW-0067">ATP-binding</keyword>
<evidence type="ECO:0000256" key="6">
    <source>
        <dbReference type="SAM" id="MobiDB-lite"/>
    </source>
</evidence>
<evidence type="ECO:0000313" key="10">
    <source>
        <dbReference type="Proteomes" id="UP001145021"/>
    </source>
</evidence>
<dbReference type="SMART" id="SM00490">
    <property type="entry name" value="HELICc"/>
    <property type="match status" value="1"/>
</dbReference>
<dbReference type="InterPro" id="IPR001650">
    <property type="entry name" value="Helicase_C-like"/>
</dbReference>
<evidence type="ECO:0000313" key="9">
    <source>
        <dbReference type="EMBL" id="KAJ1644998.1"/>
    </source>
</evidence>
<dbReference type="Pfam" id="PF00270">
    <property type="entry name" value="DEAD"/>
    <property type="match status" value="1"/>
</dbReference>
<evidence type="ECO:0000259" key="7">
    <source>
        <dbReference type="PROSITE" id="PS51192"/>
    </source>
</evidence>
<dbReference type="GO" id="GO:0016787">
    <property type="term" value="F:hydrolase activity"/>
    <property type="evidence" value="ECO:0007669"/>
    <property type="project" value="UniProtKB-KW"/>
</dbReference>
<feature type="domain" description="Helicase C-terminal" evidence="8">
    <location>
        <begin position="331"/>
        <end position="479"/>
    </location>
</feature>
<evidence type="ECO:0000256" key="5">
    <source>
        <dbReference type="RuleBase" id="RU365068"/>
    </source>
</evidence>
<comment type="function">
    <text evidence="5">RNA helicase.</text>
</comment>